<dbReference type="Pfam" id="PF13516">
    <property type="entry name" value="LRR_6"/>
    <property type="match status" value="2"/>
</dbReference>
<feature type="compositionally biased region" description="Low complexity" evidence="5">
    <location>
        <begin position="150"/>
        <end position="170"/>
    </location>
</feature>
<dbReference type="GO" id="GO:0005829">
    <property type="term" value="C:cytosol"/>
    <property type="evidence" value="ECO:0007669"/>
    <property type="project" value="TreeGrafter"/>
</dbReference>
<dbReference type="InterPro" id="IPR001611">
    <property type="entry name" value="Leu-rich_rpt"/>
</dbReference>
<dbReference type="GO" id="GO:0006913">
    <property type="term" value="P:nucleocytoplasmic transport"/>
    <property type="evidence" value="ECO:0007669"/>
    <property type="project" value="TreeGrafter"/>
</dbReference>
<feature type="region of interest" description="Disordered" evidence="5">
    <location>
        <begin position="400"/>
        <end position="455"/>
    </location>
</feature>
<dbReference type="EMBL" id="BDIP01002619">
    <property type="protein sequence ID" value="GIQ86571.1"/>
    <property type="molecule type" value="Genomic_DNA"/>
</dbReference>
<keyword evidence="2" id="KW-0433">Leucine-rich repeat</keyword>
<reference evidence="6 7" key="1">
    <citation type="journal article" date="2018" name="PLoS ONE">
        <title>The draft genome of Kipferlia bialata reveals reductive genome evolution in fornicate parasites.</title>
        <authorList>
            <person name="Tanifuji G."/>
            <person name="Takabayashi S."/>
            <person name="Kume K."/>
            <person name="Takagi M."/>
            <person name="Nakayama T."/>
            <person name="Kamikawa R."/>
            <person name="Inagaki Y."/>
            <person name="Hashimoto T."/>
        </authorList>
    </citation>
    <scope>NUCLEOTIDE SEQUENCE [LARGE SCALE GENOMIC DNA]</scope>
    <source>
        <strain evidence="6">NY0173</strain>
    </source>
</reference>
<dbReference type="SMART" id="SM00368">
    <property type="entry name" value="LRR_RI"/>
    <property type="match status" value="2"/>
</dbReference>
<gene>
    <name evidence="6" type="ORF">KIPB_008449</name>
</gene>
<comment type="caution">
    <text evidence="6">The sequence shown here is derived from an EMBL/GenBank/DDBJ whole genome shotgun (WGS) entry which is preliminary data.</text>
</comment>
<feature type="coiled-coil region" evidence="4">
    <location>
        <begin position="644"/>
        <end position="674"/>
    </location>
</feature>
<dbReference type="SUPFAM" id="SSF52047">
    <property type="entry name" value="RNI-like"/>
    <property type="match status" value="1"/>
</dbReference>
<feature type="region of interest" description="Disordered" evidence="5">
    <location>
        <begin position="198"/>
        <end position="262"/>
    </location>
</feature>
<evidence type="ECO:0000256" key="2">
    <source>
        <dbReference type="ARBA" id="ARBA00022614"/>
    </source>
</evidence>
<dbReference type="InterPro" id="IPR027038">
    <property type="entry name" value="RanGap"/>
</dbReference>
<feature type="region of interest" description="Disordered" evidence="5">
    <location>
        <begin position="573"/>
        <end position="595"/>
    </location>
</feature>
<name>A0A9K3D1X5_9EUKA</name>
<organism evidence="6 7">
    <name type="scientific">Kipferlia bialata</name>
    <dbReference type="NCBI Taxonomy" id="797122"/>
    <lineage>
        <taxon>Eukaryota</taxon>
        <taxon>Metamonada</taxon>
        <taxon>Carpediemonas-like organisms</taxon>
        <taxon>Kipferlia</taxon>
    </lineage>
</organism>
<accession>A0A9K3D1X5</accession>
<feature type="region of interest" description="Disordered" evidence="5">
    <location>
        <begin position="942"/>
        <end position="967"/>
    </location>
</feature>
<feature type="compositionally biased region" description="Low complexity" evidence="5">
    <location>
        <begin position="351"/>
        <end position="362"/>
    </location>
</feature>
<evidence type="ECO:0000256" key="4">
    <source>
        <dbReference type="SAM" id="Coils"/>
    </source>
</evidence>
<dbReference type="GO" id="GO:0005634">
    <property type="term" value="C:nucleus"/>
    <property type="evidence" value="ECO:0007669"/>
    <property type="project" value="TreeGrafter"/>
</dbReference>
<proteinExistence type="predicted"/>
<feature type="compositionally biased region" description="Basic and acidic residues" evidence="5">
    <location>
        <begin position="403"/>
        <end position="412"/>
    </location>
</feature>
<feature type="compositionally biased region" description="Polar residues" evidence="5">
    <location>
        <begin position="427"/>
        <end position="453"/>
    </location>
</feature>
<feature type="region of interest" description="Disordered" evidence="5">
    <location>
        <begin position="313"/>
        <end position="362"/>
    </location>
</feature>
<dbReference type="GO" id="GO:0048471">
    <property type="term" value="C:perinuclear region of cytoplasm"/>
    <property type="evidence" value="ECO:0007669"/>
    <property type="project" value="TreeGrafter"/>
</dbReference>
<sequence length="967" mass="103967">MSNTPLTPRNSLSDGSGRVLARHIGSGACRLVSLDLRDNGLGNASAIALASHLRRSTCLASLSLFHNQIGTKGAVALAECVGEVPGLVQLDLRMNYVSSNALMKGVDAILARRREGATLRDTTSTLAQSMGRGGATRREREGEGVSTEPSPLRTTSALTASALSPATATRVSRVSRVSLPQSAYPVSTASTLRTGHAAVDMGPVPHSPGHTARDSRPHTMHRQGVQGMDMDRSPVRDSHSTRRPTRSGRATRHTVSEGLSVGMPGIRHSVTRARAAVREAQQTGLSAQVQSVTETDPQAGAALIRSVALTATNTNGSNTHTPMYHTRRGSGGVPPRGDVPLSPPGATSTPGTNVRGQRGRVNGGWATADAASLEGLSAADLSRSGGVRSVPLTTIGSQAASLLRERERERERSRLRHRTTVPEYSALSLSGSLSPQRSVSPLRSRPSTSTHTGTVLLERSGGIVETEGLRQREVERDIRMRQREREREAQRRLDREQQRQREREREEYLTGVADKLLSVFPAVEREVTRSTRVREPVQANPLPLSPPPNLSDAKSLREYRLHRVLHKLDSVTGTAAATRRQREREREEVRRREAQVAERERLVADKERQATLRAQSLIEDAQDAVRDMHAEAGAEATDTLLRAQGEAEAVLTQAQQERERVERVEREVVGHAAEEIDHTLMDLGVREEGVLKRDVEVGEREREVMERERGVRDALLRLSTSLSMMGLTKGGTGTMGTASLPPTDTDSAGGLTAMVDSVVAELSAVRVASPTRARQDTHTRPVHSSPGPLYASTASLGAVPAAVPASSSVPQREGEGTGMAGWAETASQSHMAQGAEGVDEEETAPVPLCASPIATPHPSETKVYQTPGAHPCLNYQDTPPVTQPGADASLAQDALPAPPLTVVRGEHSIIRDASVERLIQLASDQGMQRGVSVPHMYSTHSVEQSDVWTSMEESEEEERGGVGRDSV</sequence>
<feature type="region of interest" description="Disordered" evidence="5">
    <location>
        <begin position="121"/>
        <end position="177"/>
    </location>
</feature>
<evidence type="ECO:0000256" key="3">
    <source>
        <dbReference type="ARBA" id="ARBA00022737"/>
    </source>
</evidence>
<evidence type="ECO:0000256" key="5">
    <source>
        <dbReference type="SAM" id="MobiDB-lite"/>
    </source>
</evidence>
<dbReference type="PANTHER" id="PTHR24113:SF12">
    <property type="entry name" value="RAN GTPASE-ACTIVATING PROTEIN 1"/>
    <property type="match status" value="1"/>
</dbReference>
<keyword evidence="3" id="KW-0677">Repeat</keyword>
<keyword evidence="7" id="KW-1185">Reference proteome</keyword>
<dbReference type="AlphaFoldDB" id="A0A9K3D1X5"/>
<feature type="compositionally biased region" description="Basic residues" evidence="5">
    <location>
        <begin position="241"/>
        <end position="252"/>
    </location>
</feature>
<dbReference type="PANTHER" id="PTHR24113">
    <property type="entry name" value="RAN GTPASE-ACTIVATING PROTEIN 1"/>
    <property type="match status" value="1"/>
</dbReference>
<dbReference type="GO" id="GO:0005096">
    <property type="term" value="F:GTPase activator activity"/>
    <property type="evidence" value="ECO:0007669"/>
    <property type="project" value="UniProtKB-KW"/>
</dbReference>
<dbReference type="Proteomes" id="UP000265618">
    <property type="component" value="Unassembled WGS sequence"/>
</dbReference>
<dbReference type="GO" id="GO:0031267">
    <property type="term" value="F:small GTPase binding"/>
    <property type="evidence" value="ECO:0007669"/>
    <property type="project" value="TreeGrafter"/>
</dbReference>
<evidence type="ECO:0000313" key="6">
    <source>
        <dbReference type="EMBL" id="GIQ86571.1"/>
    </source>
</evidence>
<protein>
    <submittedName>
        <fullName evidence="6">Uncharacterized protein</fullName>
    </submittedName>
</protein>
<keyword evidence="4" id="KW-0175">Coiled coil</keyword>
<feature type="compositionally biased region" description="Basic and acidic residues" evidence="5">
    <location>
        <begin position="580"/>
        <end position="595"/>
    </location>
</feature>
<evidence type="ECO:0000256" key="1">
    <source>
        <dbReference type="ARBA" id="ARBA00022468"/>
    </source>
</evidence>
<dbReference type="OrthoDB" id="333024at2759"/>
<keyword evidence="1" id="KW-0343">GTPase activation</keyword>
<evidence type="ECO:0000313" key="7">
    <source>
        <dbReference type="Proteomes" id="UP000265618"/>
    </source>
</evidence>
<feature type="compositionally biased region" description="Basic and acidic residues" evidence="5">
    <location>
        <begin position="229"/>
        <end position="240"/>
    </location>
</feature>
<feature type="region of interest" description="Disordered" evidence="5">
    <location>
        <begin position="481"/>
        <end position="506"/>
    </location>
</feature>
<feature type="region of interest" description="Disordered" evidence="5">
    <location>
        <begin position="769"/>
        <end position="791"/>
    </location>
</feature>
<dbReference type="Gene3D" id="3.80.10.10">
    <property type="entry name" value="Ribonuclease Inhibitor"/>
    <property type="match status" value="1"/>
</dbReference>
<dbReference type="InterPro" id="IPR032675">
    <property type="entry name" value="LRR_dom_sf"/>
</dbReference>